<dbReference type="Pfam" id="PF03148">
    <property type="entry name" value="Tektin"/>
    <property type="match status" value="1"/>
</dbReference>
<keyword evidence="5" id="KW-1185">Reference proteome</keyword>
<evidence type="ECO:0000256" key="3">
    <source>
        <dbReference type="RuleBase" id="RU367040"/>
    </source>
</evidence>
<dbReference type="GeneID" id="111593927"/>
<evidence type="ECO:0000256" key="1">
    <source>
        <dbReference type="ARBA" id="ARBA00007209"/>
    </source>
</evidence>
<dbReference type="OMA" id="RNVGYCH"/>
<keyword evidence="3" id="KW-0966">Cell projection</keyword>
<proteinExistence type="inferred from homology"/>
<dbReference type="PRINTS" id="PR00511">
    <property type="entry name" value="TEKTIN"/>
</dbReference>
<sequence length="433" mass="50637">MALQSIVTMEKPLPHISLADWNARMGRLRSVADTRLADAFAFRHSSRMLRNESRIETDWANYDTNEALKDRIDQLNSWRDIISKTFDRIEVEIKMLEEEKALTEREMDALVGPISVISEVLTTRDCRCPSELTYDEPDKELKNELMVLENNQRLLADRCIKAYEKLTRLEEVRYKIGMEIENKVEAVDLDLKQLELDRYSPNLSYKLDALSNPKNACSYEAWLSHVKNMKLLAENELADTSAIREALFVCRERARNLLQAQQDRAEHIIRKRIFETQRARNELQWQKLKSKEEMDRAVCEIKTLEEALNDKLEMLKLAETRLDNRAQRSGMELCMDQAHDMLCQEAEKLREIRRLLKQKIQDAKVNFNSISDHAQRIDVNLACIEHAMMTDVRALDLRTRLKGGEYGIKIMNPNEQMDRNIVLTHMEDEIPKS</sequence>
<feature type="coiled-coil region" evidence="4">
    <location>
        <begin position="251"/>
        <end position="321"/>
    </location>
</feature>
<dbReference type="InterPro" id="IPR000435">
    <property type="entry name" value="Tektins"/>
</dbReference>
<dbReference type="GO" id="GO:0005930">
    <property type="term" value="C:axoneme"/>
    <property type="evidence" value="ECO:0007669"/>
    <property type="project" value="UniProtKB-SubCell"/>
</dbReference>
<dbReference type="AlphaFoldDB" id="A0A6J1L865"/>
<dbReference type="GO" id="GO:0005634">
    <property type="term" value="C:nucleus"/>
    <property type="evidence" value="ECO:0007669"/>
    <property type="project" value="TreeGrafter"/>
</dbReference>
<dbReference type="Proteomes" id="UP000504633">
    <property type="component" value="Unplaced"/>
</dbReference>
<dbReference type="GO" id="GO:0015630">
    <property type="term" value="C:microtubule cytoskeleton"/>
    <property type="evidence" value="ECO:0007669"/>
    <property type="project" value="UniProtKB-UniRule"/>
</dbReference>
<dbReference type="KEGG" id="dhe:111593927"/>
<comment type="similarity">
    <text evidence="1 3">Belongs to the tektin family.</text>
</comment>
<dbReference type="InterPro" id="IPR048256">
    <property type="entry name" value="Tektin-like"/>
</dbReference>
<evidence type="ECO:0000313" key="5">
    <source>
        <dbReference type="Proteomes" id="UP000504633"/>
    </source>
</evidence>
<dbReference type="PANTHER" id="PTHR19960:SF7">
    <property type="entry name" value="TEKTIN"/>
    <property type="match status" value="1"/>
</dbReference>
<keyword evidence="4" id="KW-0175">Coiled coil</keyword>
<accession>A0A6J1L865</accession>
<feature type="coiled-coil region" evidence="4">
    <location>
        <begin position="79"/>
        <end position="106"/>
    </location>
</feature>
<dbReference type="GO" id="GO:0060271">
    <property type="term" value="P:cilium assembly"/>
    <property type="evidence" value="ECO:0007669"/>
    <property type="project" value="UniProtKB-UniRule"/>
</dbReference>
<keyword evidence="2" id="KW-0963">Cytoplasm</keyword>
<dbReference type="PANTHER" id="PTHR19960">
    <property type="entry name" value="TEKTIN"/>
    <property type="match status" value="1"/>
</dbReference>
<keyword evidence="3" id="KW-0282">Flagellum</keyword>
<comment type="subcellular location">
    <subcellularLocation>
        <location evidence="3">Cytoplasm</location>
        <location evidence="3">Cytoskeleton</location>
        <location evidence="3">Cilium axoneme</location>
    </subcellularLocation>
</comment>
<dbReference type="GO" id="GO:0060294">
    <property type="term" value="P:cilium movement involved in cell motility"/>
    <property type="evidence" value="ECO:0007669"/>
    <property type="project" value="UniProtKB-UniRule"/>
</dbReference>
<organism evidence="5 6">
    <name type="scientific">Drosophila hydei</name>
    <name type="common">Fruit fly</name>
    <dbReference type="NCBI Taxonomy" id="7224"/>
    <lineage>
        <taxon>Eukaryota</taxon>
        <taxon>Metazoa</taxon>
        <taxon>Ecdysozoa</taxon>
        <taxon>Arthropoda</taxon>
        <taxon>Hexapoda</taxon>
        <taxon>Insecta</taxon>
        <taxon>Pterygota</taxon>
        <taxon>Neoptera</taxon>
        <taxon>Endopterygota</taxon>
        <taxon>Diptera</taxon>
        <taxon>Brachycera</taxon>
        <taxon>Muscomorpha</taxon>
        <taxon>Ephydroidea</taxon>
        <taxon>Drosophilidae</taxon>
        <taxon>Drosophila</taxon>
    </lineage>
</organism>
<evidence type="ECO:0000256" key="4">
    <source>
        <dbReference type="SAM" id="Coils"/>
    </source>
</evidence>
<reference evidence="6" key="1">
    <citation type="submission" date="2025-08" db="UniProtKB">
        <authorList>
            <consortium name="RefSeq"/>
        </authorList>
    </citation>
    <scope>IDENTIFICATION</scope>
    <source>
        <strain evidence="6">15085-1641.00</strain>
        <tissue evidence="6">Whole body</tissue>
    </source>
</reference>
<dbReference type="OrthoDB" id="440745at2759"/>
<evidence type="ECO:0000256" key="2">
    <source>
        <dbReference type="ARBA" id="ARBA00022490"/>
    </source>
</evidence>
<protein>
    <recommendedName>
        <fullName evidence="3">Tektin</fullName>
    </recommendedName>
</protein>
<evidence type="ECO:0000313" key="6">
    <source>
        <dbReference type="RefSeq" id="XP_023162774.1"/>
    </source>
</evidence>
<gene>
    <name evidence="6" type="primary">LOC111593927</name>
</gene>
<name>A0A6J1L865_DROHY</name>
<dbReference type="RefSeq" id="XP_023162774.1">
    <property type="nucleotide sequence ID" value="XM_023307006.2"/>
</dbReference>
<keyword evidence="3" id="KW-0969">Cilium</keyword>